<evidence type="ECO:0000256" key="1">
    <source>
        <dbReference type="SAM" id="MobiDB-lite"/>
    </source>
</evidence>
<feature type="region of interest" description="Disordered" evidence="1">
    <location>
        <begin position="1"/>
        <end position="68"/>
    </location>
</feature>
<feature type="compositionally biased region" description="Polar residues" evidence="1">
    <location>
        <begin position="1"/>
        <end position="12"/>
    </location>
</feature>
<organism evidence="2 3">
    <name type="scientific">Nocardioides soli</name>
    <dbReference type="NCBI Taxonomy" id="1036020"/>
    <lineage>
        <taxon>Bacteria</taxon>
        <taxon>Bacillati</taxon>
        <taxon>Actinomycetota</taxon>
        <taxon>Actinomycetes</taxon>
        <taxon>Propionibacteriales</taxon>
        <taxon>Nocardioidaceae</taxon>
        <taxon>Nocardioides</taxon>
    </lineage>
</organism>
<evidence type="ECO:0000313" key="2">
    <source>
        <dbReference type="EMBL" id="MBB3043076.1"/>
    </source>
</evidence>
<evidence type="ECO:0000313" key="3">
    <source>
        <dbReference type="Proteomes" id="UP000589626"/>
    </source>
</evidence>
<dbReference type="EMBL" id="JACHWR010000002">
    <property type="protein sequence ID" value="MBB3043076.1"/>
    <property type="molecule type" value="Genomic_DNA"/>
</dbReference>
<keyword evidence="3" id="KW-1185">Reference proteome</keyword>
<dbReference type="AlphaFoldDB" id="A0A7W4VWG1"/>
<feature type="compositionally biased region" description="Basic and acidic residues" evidence="1">
    <location>
        <begin position="40"/>
        <end position="68"/>
    </location>
</feature>
<dbReference type="RefSeq" id="WP_183593909.1">
    <property type="nucleotide sequence ID" value="NZ_JACHWR010000002.1"/>
</dbReference>
<accession>A0A7W4VWG1</accession>
<name>A0A7W4VWG1_9ACTN</name>
<gene>
    <name evidence="2" type="ORF">FHU40_002894</name>
</gene>
<sequence>MSEQQPTEPDTQPDTERDAEWRRRRRRAEIFGDVLPETTNDERDPARPDREPAGDRWLREQVPPHHGS</sequence>
<dbReference type="Proteomes" id="UP000589626">
    <property type="component" value="Unassembled WGS sequence"/>
</dbReference>
<comment type="caution">
    <text evidence="2">The sequence shown here is derived from an EMBL/GenBank/DDBJ whole genome shotgun (WGS) entry which is preliminary data.</text>
</comment>
<proteinExistence type="predicted"/>
<protein>
    <submittedName>
        <fullName evidence="2">Uncharacterized protein</fullName>
    </submittedName>
</protein>
<reference evidence="2 3" key="1">
    <citation type="submission" date="2020-08" db="EMBL/GenBank/DDBJ databases">
        <title>Sequencing the genomes of 1000 actinobacteria strains.</title>
        <authorList>
            <person name="Klenk H.-P."/>
        </authorList>
    </citation>
    <scope>NUCLEOTIDE SEQUENCE [LARGE SCALE GENOMIC DNA]</scope>
    <source>
        <strain evidence="2 3">DSM 105498</strain>
    </source>
</reference>